<dbReference type="OrthoDB" id="6269095at2759"/>
<sequence length="89" mass="9357">MVSSFTRGIATAPPPNESSVITTIDLSEAQAKFGARQQPSPSGTTKTGGFPVSLIAPGTCFCGHSLARIWRTLGAKKRNIGKFIPVRAI</sequence>
<dbReference type="AlphaFoldDB" id="A0A3P6QY29"/>
<name>A0A3P6QY29_DIBLA</name>
<feature type="region of interest" description="Disordered" evidence="1">
    <location>
        <begin position="1"/>
        <end position="21"/>
    </location>
</feature>
<evidence type="ECO:0000256" key="1">
    <source>
        <dbReference type="SAM" id="MobiDB-lite"/>
    </source>
</evidence>
<keyword evidence="3" id="KW-1185">Reference proteome</keyword>
<reference evidence="2 3" key="1">
    <citation type="submission" date="2018-11" db="EMBL/GenBank/DDBJ databases">
        <authorList>
            <consortium name="Pathogen Informatics"/>
        </authorList>
    </citation>
    <scope>NUCLEOTIDE SEQUENCE [LARGE SCALE GENOMIC DNA]</scope>
</reference>
<evidence type="ECO:0000313" key="2">
    <source>
        <dbReference type="EMBL" id="VDK53859.1"/>
    </source>
</evidence>
<gene>
    <name evidence="2" type="ORF">DILT_LOCUS1995</name>
</gene>
<dbReference type="EMBL" id="UYRU01018684">
    <property type="protein sequence ID" value="VDK53859.1"/>
    <property type="molecule type" value="Genomic_DNA"/>
</dbReference>
<dbReference type="Proteomes" id="UP000281553">
    <property type="component" value="Unassembled WGS sequence"/>
</dbReference>
<evidence type="ECO:0000313" key="3">
    <source>
        <dbReference type="Proteomes" id="UP000281553"/>
    </source>
</evidence>
<accession>A0A3P6QY29</accession>
<protein>
    <submittedName>
        <fullName evidence="2">Uncharacterized protein</fullName>
    </submittedName>
</protein>
<organism evidence="2 3">
    <name type="scientific">Dibothriocephalus latus</name>
    <name type="common">Fish tapeworm</name>
    <name type="synonym">Diphyllobothrium latum</name>
    <dbReference type="NCBI Taxonomy" id="60516"/>
    <lineage>
        <taxon>Eukaryota</taxon>
        <taxon>Metazoa</taxon>
        <taxon>Spiralia</taxon>
        <taxon>Lophotrochozoa</taxon>
        <taxon>Platyhelminthes</taxon>
        <taxon>Cestoda</taxon>
        <taxon>Eucestoda</taxon>
        <taxon>Diphyllobothriidea</taxon>
        <taxon>Diphyllobothriidae</taxon>
        <taxon>Dibothriocephalus</taxon>
    </lineage>
</organism>
<proteinExistence type="predicted"/>